<feature type="chain" id="PRO_5045883580" evidence="2">
    <location>
        <begin position="26"/>
        <end position="277"/>
    </location>
</feature>
<feature type="signal peptide" evidence="2">
    <location>
        <begin position="1"/>
        <end position="25"/>
    </location>
</feature>
<keyword evidence="1" id="KW-1133">Transmembrane helix</keyword>
<name>A0ABT9T392_9GAMM</name>
<dbReference type="InterPro" id="IPR018682">
    <property type="entry name" value="DUF2167_membr"/>
</dbReference>
<sequence>MKGLARKWATFVALSLFVSMSNASALSDLPWQFGPAKVQVGPQATIEVPDGYAFLDPEGTKRLNVLMENPPDETDTYTLAPTDMRWTAFFDYDDIGYVKDDEKLDPDDILKSVKEGTEESNKERRSRGWDTLTLVGWKNPPQYDTQFKSLAWSFLARNDKSQTEVVNYNARILGRSGVMNVVLVSDPESLDASVADFKGALDGFAFAPGQTYTDFHAGDRVAEYGLAALITGGVAAVAAKKGFFAVIATFFAAAWKFILIGLAAVGGAIKRLFGRKA</sequence>
<proteinExistence type="predicted"/>
<dbReference type="RefSeq" id="WP_306850796.1">
    <property type="nucleotide sequence ID" value="NZ_JAUSSK010000004.1"/>
</dbReference>
<accession>A0ABT9T392</accession>
<evidence type="ECO:0000256" key="2">
    <source>
        <dbReference type="SAM" id="SignalP"/>
    </source>
</evidence>
<evidence type="ECO:0000256" key="1">
    <source>
        <dbReference type="SAM" id="Phobius"/>
    </source>
</evidence>
<keyword evidence="1" id="KW-0812">Transmembrane</keyword>
<keyword evidence="1" id="KW-0472">Membrane</keyword>
<keyword evidence="2" id="KW-0732">Signal</keyword>
<dbReference type="Pfam" id="PF09935">
    <property type="entry name" value="DUF2167"/>
    <property type="match status" value="1"/>
</dbReference>
<organism evidence="3 4">
    <name type="scientific">Luteibacter jiangsuensis</name>
    <dbReference type="NCBI Taxonomy" id="637577"/>
    <lineage>
        <taxon>Bacteria</taxon>
        <taxon>Pseudomonadati</taxon>
        <taxon>Pseudomonadota</taxon>
        <taxon>Gammaproteobacteria</taxon>
        <taxon>Lysobacterales</taxon>
        <taxon>Rhodanobacteraceae</taxon>
        <taxon>Luteibacter</taxon>
    </lineage>
</organism>
<dbReference type="EMBL" id="JAUSSK010000004">
    <property type="protein sequence ID" value="MDQ0010692.1"/>
    <property type="molecule type" value="Genomic_DNA"/>
</dbReference>
<evidence type="ECO:0000313" key="4">
    <source>
        <dbReference type="Proteomes" id="UP001237737"/>
    </source>
</evidence>
<feature type="transmembrane region" description="Helical" evidence="1">
    <location>
        <begin position="243"/>
        <end position="269"/>
    </location>
</feature>
<dbReference type="Proteomes" id="UP001237737">
    <property type="component" value="Unassembled WGS sequence"/>
</dbReference>
<gene>
    <name evidence="3" type="ORF">J2T07_002898</name>
</gene>
<reference evidence="3 4" key="1">
    <citation type="submission" date="2023-07" db="EMBL/GenBank/DDBJ databases">
        <title>Sorghum-associated microbial communities from plants grown in Nebraska, USA.</title>
        <authorList>
            <person name="Schachtman D."/>
        </authorList>
    </citation>
    <scope>NUCLEOTIDE SEQUENCE [LARGE SCALE GENOMIC DNA]</scope>
    <source>
        <strain evidence="3 4">CC60</strain>
    </source>
</reference>
<keyword evidence="4" id="KW-1185">Reference proteome</keyword>
<evidence type="ECO:0000313" key="3">
    <source>
        <dbReference type="EMBL" id="MDQ0010692.1"/>
    </source>
</evidence>
<protein>
    <submittedName>
        <fullName evidence="3">Membrane-anchored protein</fullName>
    </submittedName>
</protein>
<comment type="caution">
    <text evidence="3">The sequence shown here is derived from an EMBL/GenBank/DDBJ whole genome shotgun (WGS) entry which is preliminary data.</text>
</comment>